<dbReference type="GO" id="GO:0004029">
    <property type="term" value="F:aldehyde dehydrogenase (NAD+) activity"/>
    <property type="evidence" value="ECO:0007669"/>
    <property type="project" value="InterPro"/>
</dbReference>
<evidence type="ECO:0000256" key="3">
    <source>
        <dbReference type="ARBA" id="ARBA00023027"/>
    </source>
</evidence>
<dbReference type="Proteomes" id="UP000232323">
    <property type="component" value="Unassembled WGS sequence"/>
</dbReference>
<dbReference type="GO" id="GO:0003842">
    <property type="term" value="F:L-glutamate gamma-semialdehyde dehydrogenase activity"/>
    <property type="evidence" value="ECO:0007669"/>
    <property type="project" value="TreeGrafter"/>
</dbReference>
<evidence type="ECO:0000313" key="5">
    <source>
        <dbReference type="EMBL" id="GAX84814.1"/>
    </source>
</evidence>
<comment type="caution">
    <text evidence="5">The sequence shown here is derived from an EMBL/GenBank/DDBJ whole genome shotgun (WGS) entry which is preliminary data.</text>
</comment>
<dbReference type="PANTHER" id="PTHR43521">
    <property type="entry name" value="ALPHA-AMINOADIPIC SEMIALDEHYDE DEHYDROGENASE"/>
    <property type="match status" value="1"/>
</dbReference>
<dbReference type="InterPro" id="IPR044638">
    <property type="entry name" value="ALDH7A1-like"/>
</dbReference>
<evidence type="ECO:0000313" key="6">
    <source>
        <dbReference type="Proteomes" id="UP000232323"/>
    </source>
</evidence>
<dbReference type="PROSITE" id="PS00070">
    <property type="entry name" value="ALDEHYDE_DEHYDR_CYS"/>
    <property type="match status" value="1"/>
</dbReference>
<protein>
    <recommendedName>
        <fullName evidence="4">Aldehyde dehydrogenase domain-containing protein</fullName>
    </recommendedName>
</protein>
<accession>A0A250XP02</accession>
<dbReference type="PANTHER" id="PTHR43521:SF7">
    <property type="entry name" value="DELTA-1-PYRROLINE-5-CARBOXYLATE DEHYDROGENASE 12A1, MITOCHONDRIAL"/>
    <property type="match status" value="1"/>
</dbReference>
<dbReference type="InterPro" id="IPR016162">
    <property type="entry name" value="Ald_DH_N"/>
</dbReference>
<dbReference type="InterPro" id="IPR015590">
    <property type="entry name" value="Aldehyde_DH_dom"/>
</dbReference>
<evidence type="ECO:0000259" key="4">
    <source>
        <dbReference type="Pfam" id="PF00171"/>
    </source>
</evidence>
<dbReference type="OrthoDB" id="440325at2759"/>
<comment type="similarity">
    <text evidence="1">Belongs to the aldehyde dehydrogenase family.</text>
</comment>
<dbReference type="InterPro" id="IPR016161">
    <property type="entry name" value="Ald_DH/histidinol_DH"/>
</dbReference>
<dbReference type="GO" id="GO:0005739">
    <property type="term" value="C:mitochondrion"/>
    <property type="evidence" value="ECO:0007669"/>
    <property type="project" value="TreeGrafter"/>
</dbReference>
<sequence length="546" mass="59947">MLPSFVGCLKNRRCDALLPFSRCYNQWATVVPNEISCENPANVMNLVNGAWNETSKKRKLPDPLTGLNFMSVPDTQISEAGSFISSLKAVPKSGVHNAFKNPERYVMLGDVSAKVATEMRKPEVADFFARLIQRVAPKSYPQALGELVVTRKFFENFGGDQVRFLARGFSNPGDHMGQTSNGLRWPYGPVCVITPFNFPLEIPALQLMGALFMGNKPLLHVDQKVSIVAEQLLRLLHHCGLPKPDIDFMVGPGLTMNEIIKKAEPRNTLFTGSQRVAEKLAADTNGKVFLEDAGFDWKVLGPDAREEDLPYVSWQCDQDAYACSGQKCSAQSILFAHHNWVKLGILENMKQLASKRNLSDLTVGPVLSWTTEAMLAHTHKLLTVPGAKLLFGGKALTNHTIPAVYGAIEPTAVFIPIKEMLKPEVFPLATTEVFGPFQVVTEYSDSEVPLVLDALERMTNHLTAAVVSNNINFIQHVLGNSVNGTTYCGIRARTTGAPQNHWFGPAGDPRGAGIGTPEAIRLVWSCHREVINDFGPIPSTAILKTT</sequence>
<keyword evidence="2" id="KW-0560">Oxidoreductase</keyword>
<reference evidence="5 6" key="1">
    <citation type="submission" date="2017-08" db="EMBL/GenBank/DDBJ databases">
        <title>Acidophilic green algal genome provides insights into adaptation to an acidic environment.</title>
        <authorList>
            <person name="Hirooka S."/>
            <person name="Hirose Y."/>
            <person name="Kanesaki Y."/>
            <person name="Higuchi S."/>
            <person name="Fujiwara T."/>
            <person name="Onuma R."/>
            <person name="Era A."/>
            <person name="Ohbayashi R."/>
            <person name="Uzuka A."/>
            <person name="Nozaki H."/>
            <person name="Yoshikawa H."/>
            <person name="Miyagishima S.Y."/>
        </authorList>
    </citation>
    <scope>NUCLEOTIDE SEQUENCE [LARGE SCALE GENOMIC DNA]</scope>
    <source>
        <strain evidence="5 6">NIES-2499</strain>
    </source>
</reference>
<dbReference type="InterPro" id="IPR016163">
    <property type="entry name" value="Ald_DH_C"/>
</dbReference>
<dbReference type="Gene3D" id="3.40.309.10">
    <property type="entry name" value="Aldehyde Dehydrogenase, Chain A, domain 2"/>
    <property type="match status" value="1"/>
</dbReference>
<dbReference type="STRING" id="1157962.A0A250XP02"/>
<gene>
    <name evidence="5" type="ORF">CEUSTIGMA_g12235.t1</name>
</gene>
<dbReference type="InterPro" id="IPR016160">
    <property type="entry name" value="Ald_DH_CS_CYS"/>
</dbReference>
<evidence type="ECO:0000256" key="1">
    <source>
        <dbReference type="ARBA" id="ARBA00009986"/>
    </source>
</evidence>
<keyword evidence="6" id="KW-1185">Reference proteome</keyword>
<dbReference type="EMBL" id="BEGY01000136">
    <property type="protein sequence ID" value="GAX84814.1"/>
    <property type="molecule type" value="Genomic_DNA"/>
</dbReference>
<dbReference type="GO" id="GO:0010133">
    <property type="term" value="P:L-proline catabolic process to L-glutamate"/>
    <property type="evidence" value="ECO:0007669"/>
    <property type="project" value="TreeGrafter"/>
</dbReference>
<name>A0A250XP02_9CHLO</name>
<dbReference type="AlphaFoldDB" id="A0A250XP02"/>
<dbReference type="SUPFAM" id="SSF53720">
    <property type="entry name" value="ALDH-like"/>
    <property type="match status" value="1"/>
</dbReference>
<dbReference type="FunFam" id="3.40.605.10:FF:000019">
    <property type="entry name" value="probable aldehyde dehydrogenase"/>
    <property type="match status" value="1"/>
</dbReference>
<feature type="domain" description="Aldehyde dehydrogenase" evidence="4">
    <location>
        <begin position="58"/>
        <end position="489"/>
    </location>
</feature>
<organism evidence="5 6">
    <name type="scientific">Chlamydomonas eustigma</name>
    <dbReference type="NCBI Taxonomy" id="1157962"/>
    <lineage>
        <taxon>Eukaryota</taxon>
        <taxon>Viridiplantae</taxon>
        <taxon>Chlorophyta</taxon>
        <taxon>core chlorophytes</taxon>
        <taxon>Chlorophyceae</taxon>
        <taxon>CS clade</taxon>
        <taxon>Chlamydomonadales</taxon>
        <taxon>Chlamydomonadaceae</taxon>
        <taxon>Chlamydomonas</taxon>
    </lineage>
</organism>
<dbReference type="Gene3D" id="3.40.605.10">
    <property type="entry name" value="Aldehyde Dehydrogenase, Chain A, domain 1"/>
    <property type="match status" value="1"/>
</dbReference>
<keyword evidence="3" id="KW-0520">NAD</keyword>
<proteinExistence type="inferred from homology"/>
<dbReference type="Pfam" id="PF00171">
    <property type="entry name" value="Aldedh"/>
    <property type="match status" value="1"/>
</dbReference>
<evidence type="ECO:0000256" key="2">
    <source>
        <dbReference type="ARBA" id="ARBA00023002"/>
    </source>
</evidence>